<evidence type="ECO:0000313" key="12">
    <source>
        <dbReference type="EMBL" id="CAH3156351.1"/>
    </source>
</evidence>
<evidence type="ECO:0000256" key="2">
    <source>
        <dbReference type="ARBA" id="ARBA00022475"/>
    </source>
</evidence>
<name>A0ABN8Q3Q8_9CNID</name>
<keyword evidence="7" id="KW-0675">Receptor</keyword>
<dbReference type="CDD" id="cd00637">
    <property type="entry name" value="7tm_classA_rhodopsin-like"/>
    <property type="match status" value="1"/>
</dbReference>
<protein>
    <recommendedName>
        <fullName evidence="11">G-protein coupled receptors family 1 profile domain-containing protein</fullName>
    </recommendedName>
</protein>
<comment type="subcellular location">
    <subcellularLocation>
        <location evidence="1">Cell membrane</location>
        <topology evidence="1">Multi-pass membrane protein</topology>
    </subcellularLocation>
</comment>
<evidence type="ECO:0000256" key="3">
    <source>
        <dbReference type="ARBA" id="ARBA00022692"/>
    </source>
</evidence>
<evidence type="ECO:0000313" key="13">
    <source>
        <dbReference type="Proteomes" id="UP001159405"/>
    </source>
</evidence>
<feature type="transmembrane region" description="Helical" evidence="10">
    <location>
        <begin position="130"/>
        <end position="149"/>
    </location>
</feature>
<keyword evidence="5" id="KW-0297">G-protein coupled receptor</keyword>
<evidence type="ECO:0000256" key="5">
    <source>
        <dbReference type="ARBA" id="ARBA00023040"/>
    </source>
</evidence>
<dbReference type="SUPFAM" id="SSF81321">
    <property type="entry name" value="Family A G protein-coupled receptor-like"/>
    <property type="match status" value="1"/>
</dbReference>
<organism evidence="12 13">
    <name type="scientific">Porites lobata</name>
    <dbReference type="NCBI Taxonomy" id="104759"/>
    <lineage>
        <taxon>Eukaryota</taxon>
        <taxon>Metazoa</taxon>
        <taxon>Cnidaria</taxon>
        <taxon>Anthozoa</taxon>
        <taxon>Hexacorallia</taxon>
        <taxon>Scleractinia</taxon>
        <taxon>Fungiina</taxon>
        <taxon>Poritidae</taxon>
        <taxon>Porites</taxon>
    </lineage>
</organism>
<keyword evidence="2" id="KW-1003">Cell membrane</keyword>
<gene>
    <name evidence="12" type="ORF">PLOB_00001767</name>
</gene>
<evidence type="ECO:0000256" key="4">
    <source>
        <dbReference type="ARBA" id="ARBA00022989"/>
    </source>
</evidence>
<evidence type="ECO:0000256" key="8">
    <source>
        <dbReference type="ARBA" id="ARBA00023180"/>
    </source>
</evidence>
<keyword evidence="3 10" id="KW-0812">Transmembrane</keyword>
<dbReference type="Gene3D" id="1.20.1070.10">
    <property type="entry name" value="Rhodopsin 7-helix transmembrane proteins"/>
    <property type="match status" value="1"/>
</dbReference>
<feature type="transmembrane region" description="Helical" evidence="10">
    <location>
        <begin position="12"/>
        <end position="34"/>
    </location>
</feature>
<dbReference type="PANTHER" id="PTHR24246:SF27">
    <property type="entry name" value="ADENOSINE RECEPTOR, ISOFORM A"/>
    <property type="match status" value="1"/>
</dbReference>
<proteinExistence type="predicted"/>
<accession>A0ABN8Q3Q8</accession>
<feature type="non-terminal residue" evidence="12">
    <location>
        <position position="253"/>
    </location>
</feature>
<dbReference type="PRINTS" id="PR00237">
    <property type="entry name" value="GPCRRHODOPSN"/>
</dbReference>
<feature type="domain" description="G-protein coupled receptors family 1 profile" evidence="11">
    <location>
        <begin position="24"/>
        <end position="148"/>
    </location>
</feature>
<evidence type="ECO:0000259" key="11">
    <source>
        <dbReference type="PROSITE" id="PS50262"/>
    </source>
</evidence>
<dbReference type="InterPro" id="IPR017452">
    <property type="entry name" value="GPCR_Rhodpsn_7TM"/>
</dbReference>
<keyword evidence="13" id="KW-1185">Reference proteome</keyword>
<feature type="transmembrane region" description="Helical" evidence="10">
    <location>
        <begin position="165"/>
        <end position="186"/>
    </location>
</feature>
<dbReference type="PANTHER" id="PTHR24246">
    <property type="entry name" value="OLFACTORY RECEPTOR AND ADENOSINE RECEPTOR"/>
    <property type="match status" value="1"/>
</dbReference>
<evidence type="ECO:0000256" key="9">
    <source>
        <dbReference type="ARBA" id="ARBA00023224"/>
    </source>
</evidence>
<evidence type="ECO:0000256" key="7">
    <source>
        <dbReference type="ARBA" id="ARBA00023170"/>
    </source>
</evidence>
<evidence type="ECO:0000256" key="6">
    <source>
        <dbReference type="ARBA" id="ARBA00023136"/>
    </source>
</evidence>
<keyword evidence="9" id="KW-0807">Transducer</keyword>
<dbReference type="PROSITE" id="PS50262">
    <property type="entry name" value="G_PROTEIN_RECEP_F1_2"/>
    <property type="match status" value="1"/>
</dbReference>
<dbReference type="InterPro" id="IPR000276">
    <property type="entry name" value="GPCR_Rhodpsn"/>
</dbReference>
<dbReference type="EMBL" id="CALNXK010000104">
    <property type="protein sequence ID" value="CAH3156351.1"/>
    <property type="molecule type" value="Genomic_DNA"/>
</dbReference>
<feature type="transmembrane region" description="Helical" evidence="10">
    <location>
        <begin position="94"/>
        <end position="118"/>
    </location>
</feature>
<keyword evidence="8" id="KW-0325">Glycoprotein</keyword>
<keyword evidence="6 10" id="KW-0472">Membrane</keyword>
<dbReference type="Proteomes" id="UP001159405">
    <property type="component" value="Unassembled WGS sequence"/>
</dbReference>
<reference evidence="12 13" key="1">
    <citation type="submission" date="2022-05" db="EMBL/GenBank/DDBJ databases">
        <authorList>
            <consortium name="Genoscope - CEA"/>
            <person name="William W."/>
        </authorList>
    </citation>
    <scope>NUCLEOTIDE SEQUENCE [LARGE SCALE GENOMIC DNA]</scope>
</reference>
<sequence>EKFFKIAFGSAIYVFIASFLSIIANGLLLLVFLFDPLKIFKKATTYFLVGLSIADILTATTQQPMYATCFTMIYIKHRDTGKTCQTLITVGQHISLVAMNCSFIIVLSFTIAQFIVVISPLKYAQKVTKCRVIICIIGIYAYVILLTLLPKMGVHRDSLLKFDTIFHSIILTYLIIIFYVLLFSTFKEKAAASRSLQEDQRTERMVSLYSSEDPNSPQFLIASLIVENVLYLKFLLDPFLYAWRIPKYRQALK</sequence>
<keyword evidence="4 10" id="KW-1133">Transmembrane helix</keyword>
<evidence type="ECO:0000256" key="10">
    <source>
        <dbReference type="SAM" id="Phobius"/>
    </source>
</evidence>
<comment type="caution">
    <text evidence="12">The sequence shown here is derived from an EMBL/GenBank/DDBJ whole genome shotgun (WGS) entry which is preliminary data.</text>
</comment>
<feature type="non-terminal residue" evidence="12">
    <location>
        <position position="1"/>
    </location>
</feature>
<evidence type="ECO:0000256" key="1">
    <source>
        <dbReference type="ARBA" id="ARBA00004651"/>
    </source>
</evidence>